<proteinExistence type="predicted"/>
<protein>
    <submittedName>
        <fullName evidence="1">Uncharacterized protein</fullName>
    </submittedName>
</protein>
<dbReference type="Proteomes" id="UP000515317">
    <property type="component" value="Chromosome"/>
</dbReference>
<gene>
    <name evidence="1" type="ORF">IZ6_25100</name>
</gene>
<dbReference type="KEGG" id="tso:IZ6_25100"/>
<dbReference type="EMBL" id="AP023361">
    <property type="protein sequence ID" value="BCJ91775.1"/>
    <property type="molecule type" value="Genomic_DNA"/>
</dbReference>
<keyword evidence="2" id="KW-1185">Reference proteome</keyword>
<organism evidence="1 2">
    <name type="scientific">Terrihabitans soli</name>
    <dbReference type="NCBI Taxonomy" id="708113"/>
    <lineage>
        <taxon>Bacteria</taxon>
        <taxon>Pseudomonadati</taxon>
        <taxon>Pseudomonadota</taxon>
        <taxon>Alphaproteobacteria</taxon>
        <taxon>Hyphomicrobiales</taxon>
        <taxon>Terrihabitans</taxon>
    </lineage>
</organism>
<reference evidence="1 2" key="1">
    <citation type="submission" date="2020-08" db="EMBL/GenBank/DDBJ databases">
        <title>Genome sequence of Rhizobiales bacterium strain IZ6.</title>
        <authorList>
            <person name="Nakai R."/>
            <person name="Naganuma T."/>
        </authorList>
    </citation>
    <scope>NUCLEOTIDE SEQUENCE [LARGE SCALE GENOMIC DNA]</scope>
    <source>
        <strain evidence="1 2">IZ6</strain>
    </source>
</reference>
<dbReference type="RefSeq" id="WP_222875396.1">
    <property type="nucleotide sequence ID" value="NZ_AP023361.1"/>
</dbReference>
<evidence type="ECO:0000313" key="2">
    <source>
        <dbReference type="Proteomes" id="UP000515317"/>
    </source>
</evidence>
<name>A0A6S6QW19_9HYPH</name>
<dbReference type="AlphaFoldDB" id="A0A6S6QW19"/>
<accession>A0A6S6QW19</accession>
<sequence length="161" mass="18514">MTTPPSHIDEAYKLDAGALVDLFELRLRDQTTIVRFKNNDTVTWQGVEWEGAACRLTGDKRSANEEESRPRLVLVNPAGVFNKPAREGKLERATVVRKRVLRSNLDADVNLFEQRMWYVARVPEWITNQTITLELRSMIDGPNFQLPVRMYTPPEFPTVTL</sequence>
<evidence type="ECO:0000313" key="1">
    <source>
        <dbReference type="EMBL" id="BCJ91775.1"/>
    </source>
</evidence>